<organism evidence="1 2">
    <name type="scientific">Pseudodesulfovibrio indicus</name>
    <dbReference type="NCBI Taxonomy" id="1716143"/>
    <lineage>
        <taxon>Bacteria</taxon>
        <taxon>Pseudomonadati</taxon>
        <taxon>Thermodesulfobacteriota</taxon>
        <taxon>Desulfovibrionia</taxon>
        <taxon>Desulfovibrionales</taxon>
        <taxon>Desulfovibrionaceae</taxon>
    </lineage>
</organism>
<proteinExistence type="predicted"/>
<name>A0AA94TJL4_9BACT</name>
<evidence type="ECO:0000313" key="1">
    <source>
        <dbReference type="EMBL" id="TDT89810.1"/>
    </source>
</evidence>
<gene>
    <name evidence="1" type="ORF">EDC59_103107</name>
</gene>
<comment type="caution">
    <text evidence="1">The sequence shown here is derived from an EMBL/GenBank/DDBJ whole genome shotgun (WGS) entry which is preliminary data.</text>
</comment>
<dbReference type="EMBL" id="SOBK01000003">
    <property type="protein sequence ID" value="TDT89810.1"/>
    <property type="molecule type" value="Genomic_DNA"/>
</dbReference>
<protein>
    <submittedName>
        <fullName evidence="1">Uncharacterized protein</fullName>
    </submittedName>
</protein>
<reference evidence="1 2" key="1">
    <citation type="submission" date="2019-03" db="EMBL/GenBank/DDBJ databases">
        <title>Genomic Encyclopedia of Type Strains, Phase IV (KMG-IV): sequencing the most valuable type-strain genomes for metagenomic binning, comparative biology and taxonomic classification.</title>
        <authorList>
            <person name="Goeker M."/>
        </authorList>
    </citation>
    <scope>NUCLEOTIDE SEQUENCE [LARGE SCALE GENOMIC DNA]</scope>
    <source>
        <strain evidence="1 2">DSM 101483</strain>
    </source>
</reference>
<accession>A0AA94TJL4</accession>
<dbReference type="AlphaFoldDB" id="A0AA94TJL4"/>
<evidence type="ECO:0000313" key="2">
    <source>
        <dbReference type="Proteomes" id="UP000295506"/>
    </source>
</evidence>
<sequence>MAESTPSQSVMQVSLPKAGEVAEYVVSPDVPVKFNFFVSEVLFSCNGKDLVLTGEDGGVVVIKDYQAMAMDGSLPMFELHGGEMVPGDIYLFAFSDSVSDVETAAGTPETNEMDEFLEPPVAPAEQLPDGEDHSFLDGAHAHGHQEILALTDLFPDAPVETHSVLGDEAGYAPCLFGSVESLHVSDMAVCFLADCFDPMDDVLHMVVDFPQSL</sequence>
<dbReference type="Proteomes" id="UP000295506">
    <property type="component" value="Unassembled WGS sequence"/>
</dbReference>